<accession>A0A1A8T791</accession>
<dbReference type="RefSeq" id="WP_067207432.1">
    <property type="nucleotide sequence ID" value="NZ_FLOC01000003.1"/>
</dbReference>
<dbReference type="STRING" id="295068.MAQ5080_00752"/>
<organism evidence="2 3">
    <name type="scientific">Marinomonas aquimarina</name>
    <dbReference type="NCBI Taxonomy" id="295068"/>
    <lineage>
        <taxon>Bacteria</taxon>
        <taxon>Pseudomonadati</taxon>
        <taxon>Pseudomonadota</taxon>
        <taxon>Gammaproteobacteria</taxon>
        <taxon>Oceanospirillales</taxon>
        <taxon>Oceanospirillaceae</taxon>
        <taxon>Marinomonas</taxon>
    </lineage>
</organism>
<dbReference type="Pfam" id="PF13466">
    <property type="entry name" value="STAS_2"/>
    <property type="match status" value="1"/>
</dbReference>
<dbReference type="Gene3D" id="3.30.750.24">
    <property type="entry name" value="STAS domain"/>
    <property type="match status" value="1"/>
</dbReference>
<sequence>MNVHRIALPEKFSFEDYEWFRSQYTEALVASKPVELVCSQVTFLDSAALGMIASLQRNLKNVTNYDLVVSAPSSYCDELFQLANMYGKYIHLQLPA</sequence>
<dbReference type="EMBL" id="FLOC01000003">
    <property type="protein sequence ID" value="SBS27240.1"/>
    <property type="molecule type" value="Genomic_DNA"/>
</dbReference>
<reference evidence="2 3" key="1">
    <citation type="submission" date="2016-06" db="EMBL/GenBank/DDBJ databases">
        <authorList>
            <person name="Kjaerup R.B."/>
            <person name="Dalgaard T.S."/>
            <person name="Juul-Madsen H.R."/>
        </authorList>
    </citation>
    <scope>NUCLEOTIDE SEQUENCE [LARGE SCALE GENOMIC DNA]</scope>
    <source>
        <strain evidence="2 3">CECT 5080</strain>
    </source>
</reference>
<keyword evidence="3" id="KW-1185">Reference proteome</keyword>
<evidence type="ECO:0000313" key="2">
    <source>
        <dbReference type="EMBL" id="SBS27240.1"/>
    </source>
</evidence>
<dbReference type="AlphaFoldDB" id="A0A1A8T791"/>
<gene>
    <name evidence="2" type="ORF">MAQ5080_00752</name>
</gene>
<evidence type="ECO:0000259" key="1">
    <source>
        <dbReference type="PROSITE" id="PS50801"/>
    </source>
</evidence>
<name>A0A1A8T791_9GAMM</name>
<proteinExistence type="predicted"/>
<dbReference type="InterPro" id="IPR036513">
    <property type="entry name" value="STAS_dom_sf"/>
</dbReference>
<dbReference type="PROSITE" id="PS50801">
    <property type="entry name" value="STAS"/>
    <property type="match status" value="1"/>
</dbReference>
<dbReference type="InterPro" id="IPR002645">
    <property type="entry name" value="STAS_dom"/>
</dbReference>
<dbReference type="InterPro" id="IPR058548">
    <property type="entry name" value="MlaB-like_STAS"/>
</dbReference>
<dbReference type="OrthoDB" id="6106808at2"/>
<dbReference type="Proteomes" id="UP000092627">
    <property type="component" value="Unassembled WGS sequence"/>
</dbReference>
<dbReference type="CDD" id="cd07043">
    <property type="entry name" value="STAS_anti-anti-sigma_factors"/>
    <property type="match status" value="1"/>
</dbReference>
<protein>
    <recommendedName>
        <fullName evidence="1">STAS domain-containing protein</fullName>
    </recommendedName>
</protein>
<dbReference type="SUPFAM" id="SSF52091">
    <property type="entry name" value="SpoIIaa-like"/>
    <property type="match status" value="1"/>
</dbReference>
<feature type="domain" description="STAS" evidence="1">
    <location>
        <begin position="1"/>
        <end position="96"/>
    </location>
</feature>
<evidence type="ECO:0000313" key="3">
    <source>
        <dbReference type="Proteomes" id="UP000092627"/>
    </source>
</evidence>